<dbReference type="InterPro" id="IPR051533">
    <property type="entry name" value="WaaL-like"/>
</dbReference>
<feature type="transmembrane region" description="Helical" evidence="5">
    <location>
        <begin position="218"/>
        <end position="236"/>
    </location>
</feature>
<comment type="subcellular location">
    <subcellularLocation>
        <location evidence="1">Membrane</location>
        <topology evidence="1">Multi-pass membrane protein</topology>
    </subcellularLocation>
</comment>
<feature type="transmembrane region" description="Helical" evidence="5">
    <location>
        <begin position="142"/>
        <end position="163"/>
    </location>
</feature>
<dbReference type="PANTHER" id="PTHR37422">
    <property type="entry name" value="TEICHURONIC ACID BIOSYNTHESIS PROTEIN TUAE"/>
    <property type="match status" value="1"/>
</dbReference>
<dbReference type="RefSeq" id="WP_093007980.1">
    <property type="nucleotide sequence ID" value="NZ_FNZZ01000008.1"/>
</dbReference>
<dbReference type="PANTHER" id="PTHR37422:SF23">
    <property type="entry name" value="TEICHURONIC ACID BIOSYNTHESIS PROTEIN TUAE"/>
    <property type="match status" value="1"/>
</dbReference>
<evidence type="ECO:0000313" key="7">
    <source>
        <dbReference type="EMBL" id="SEM01996.1"/>
    </source>
</evidence>
<sequence length="486" mass="52734">MASPRHHRARAHRSAATYGWLPSALQGPLAQTAPFYLLLLLLVTCALGGGSSFADVYSLLYVRPIAIICFIAALLTPTVADWRTYRAPLLLFAVFALLMAAQLIPLPPSVWTTLPGRAPYVSAAALSGIAQPWRPISLTPDLTLNSLAALIVPGAVLAAFIKLTPVQRRAIVLVLIVLCGLSAALGVAQFAGGKRNLLYWYQRTYQGYPVGFLSNRNHHAVLLALVFPTLRVWTLSTTQNKAWRVRRQWVALALGAFTLPVILATGSRAGMMVTLLSLATTFALFPARSDRERGSSAAPRWHGRLLRFGVPAVLLLLVALTYAFGRAASIDRFLSLSALDNDQRFLYAPIVLAIVKANFPVGTGFGSFDPVFRQYEPDAILKSSFYNHAHNELFELAMMAGLAGLLLLVGFLLWWAVRMIAALRVRGVAETNLALLGGVVVAFILLASLFDYPLRAPLMAAVFTLGCCLLCERPGTAANTVRTSRL</sequence>
<feature type="transmembrane region" description="Helical" evidence="5">
    <location>
        <begin position="308"/>
        <end position="325"/>
    </location>
</feature>
<feature type="transmembrane region" description="Helical" evidence="5">
    <location>
        <begin position="87"/>
        <end position="106"/>
    </location>
</feature>
<dbReference type="STRING" id="1855283.SAMN05216382_3121"/>
<feature type="transmembrane region" description="Helical" evidence="5">
    <location>
        <begin position="248"/>
        <end position="264"/>
    </location>
</feature>
<feature type="transmembrane region" description="Helical" evidence="5">
    <location>
        <begin position="170"/>
        <end position="191"/>
    </location>
</feature>
<keyword evidence="3 5" id="KW-1133">Transmembrane helix</keyword>
<reference evidence="8" key="1">
    <citation type="submission" date="2016-10" db="EMBL/GenBank/DDBJ databases">
        <authorList>
            <person name="Varghese N."/>
            <person name="Submissions S."/>
        </authorList>
    </citation>
    <scope>NUCLEOTIDE SEQUENCE [LARGE SCALE GENOMIC DNA]</scope>
    <source>
        <strain evidence="8">JS21-1</strain>
    </source>
</reference>
<gene>
    <name evidence="7" type="ORF">SAMN05216382_3121</name>
</gene>
<dbReference type="AlphaFoldDB" id="A0A1H7UYV3"/>
<evidence type="ECO:0000259" key="6">
    <source>
        <dbReference type="Pfam" id="PF04932"/>
    </source>
</evidence>
<feature type="domain" description="O-antigen ligase-related" evidence="6">
    <location>
        <begin position="258"/>
        <end position="409"/>
    </location>
</feature>
<keyword evidence="7" id="KW-0436">Ligase</keyword>
<keyword evidence="8" id="KW-1185">Reference proteome</keyword>
<dbReference type="Proteomes" id="UP000199214">
    <property type="component" value="Unassembled WGS sequence"/>
</dbReference>
<evidence type="ECO:0000313" key="8">
    <source>
        <dbReference type="Proteomes" id="UP000199214"/>
    </source>
</evidence>
<dbReference type="GO" id="GO:0016874">
    <property type="term" value="F:ligase activity"/>
    <property type="evidence" value="ECO:0007669"/>
    <property type="project" value="UniProtKB-KW"/>
</dbReference>
<dbReference type="InterPro" id="IPR007016">
    <property type="entry name" value="O-antigen_ligase-rel_domated"/>
</dbReference>
<evidence type="ECO:0000256" key="3">
    <source>
        <dbReference type="ARBA" id="ARBA00022989"/>
    </source>
</evidence>
<protein>
    <submittedName>
        <fullName evidence="7">O-antigen ligase</fullName>
    </submittedName>
</protein>
<evidence type="ECO:0000256" key="4">
    <source>
        <dbReference type="ARBA" id="ARBA00023136"/>
    </source>
</evidence>
<organism evidence="7 8">
    <name type="scientific">Sphingomonas palmae</name>
    <dbReference type="NCBI Taxonomy" id="1855283"/>
    <lineage>
        <taxon>Bacteria</taxon>
        <taxon>Pseudomonadati</taxon>
        <taxon>Pseudomonadota</taxon>
        <taxon>Alphaproteobacteria</taxon>
        <taxon>Sphingomonadales</taxon>
        <taxon>Sphingomonadaceae</taxon>
        <taxon>Sphingomonas</taxon>
    </lineage>
</organism>
<keyword evidence="2 5" id="KW-0812">Transmembrane</keyword>
<dbReference type="OrthoDB" id="7628239at2"/>
<feature type="transmembrane region" description="Helical" evidence="5">
    <location>
        <begin position="60"/>
        <end position="80"/>
    </location>
</feature>
<dbReference type="EMBL" id="FNZZ01000008">
    <property type="protein sequence ID" value="SEM01996.1"/>
    <property type="molecule type" value="Genomic_DNA"/>
</dbReference>
<keyword evidence="4 5" id="KW-0472">Membrane</keyword>
<feature type="transmembrane region" description="Helical" evidence="5">
    <location>
        <begin position="432"/>
        <end position="450"/>
    </location>
</feature>
<dbReference type="GO" id="GO:0016020">
    <property type="term" value="C:membrane"/>
    <property type="evidence" value="ECO:0007669"/>
    <property type="project" value="UniProtKB-SubCell"/>
</dbReference>
<evidence type="ECO:0000256" key="1">
    <source>
        <dbReference type="ARBA" id="ARBA00004141"/>
    </source>
</evidence>
<proteinExistence type="predicted"/>
<accession>A0A1H7UYV3</accession>
<feature type="transmembrane region" description="Helical" evidence="5">
    <location>
        <begin position="345"/>
        <end position="372"/>
    </location>
</feature>
<feature type="transmembrane region" description="Helical" evidence="5">
    <location>
        <begin position="393"/>
        <end position="417"/>
    </location>
</feature>
<feature type="transmembrane region" description="Helical" evidence="5">
    <location>
        <begin position="35"/>
        <end position="54"/>
    </location>
</feature>
<evidence type="ECO:0000256" key="5">
    <source>
        <dbReference type="SAM" id="Phobius"/>
    </source>
</evidence>
<dbReference type="Pfam" id="PF04932">
    <property type="entry name" value="Wzy_C"/>
    <property type="match status" value="1"/>
</dbReference>
<name>A0A1H7UYV3_9SPHN</name>
<evidence type="ECO:0000256" key="2">
    <source>
        <dbReference type="ARBA" id="ARBA00022692"/>
    </source>
</evidence>